<keyword evidence="3" id="KW-1185">Reference proteome</keyword>
<evidence type="ECO:0000313" key="3">
    <source>
        <dbReference type="Proteomes" id="UP001165363"/>
    </source>
</evidence>
<organism evidence="2 3">
    <name type="scientific">Sphingomonas alba</name>
    <dbReference type="NCBI Taxonomy" id="2908208"/>
    <lineage>
        <taxon>Bacteria</taxon>
        <taxon>Pseudomonadati</taxon>
        <taxon>Pseudomonadota</taxon>
        <taxon>Alphaproteobacteria</taxon>
        <taxon>Sphingomonadales</taxon>
        <taxon>Sphingomonadaceae</taxon>
        <taxon>Sphingomonas</taxon>
    </lineage>
</organism>
<dbReference type="SUPFAM" id="SSF52540">
    <property type="entry name" value="P-loop containing nucleoside triphosphate hydrolases"/>
    <property type="match status" value="1"/>
</dbReference>
<protein>
    <submittedName>
        <fullName evidence="2">AAA family ATPase</fullName>
    </submittedName>
</protein>
<name>A0ABT0RP76_9SPHN</name>
<evidence type="ECO:0000313" key="2">
    <source>
        <dbReference type="EMBL" id="MCL6684454.1"/>
    </source>
</evidence>
<gene>
    <name evidence="2" type="ORF">LZ536_11175</name>
</gene>
<dbReference type="Gene3D" id="3.40.50.300">
    <property type="entry name" value="P-loop containing nucleotide triphosphate hydrolases"/>
    <property type="match status" value="1"/>
</dbReference>
<proteinExistence type="predicted"/>
<accession>A0ABT0RP76</accession>
<feature type="region of interest" description="Disordered" evidence="1">
    <location>
        <begin position="29"/>
        <end position="49"/>
    </location>
</feature>
<dbReference type="RefSeq" id="WP_249848862.1">
    <property type="nucleotide sequence ID" value="NZ_JAMGBD010000002.1"/>
</dbReference>
<dbReference type="InterPro" id="IPR027417">
    <property type="entry name" value="P-loop_NTPase"/>
</dbReference>
<feature type="compositionally biased region" description="Basic and acidic residues" evidence="1">
    <location>
        <begin position="36"/>
        <end position="49"/>
    </location>
</feature>
<dbReference type="Proteomes" id="UP001165363">
    <property type="component" value="Unassembled WGS sequence"/>
</dbReference>
<dbReference type="Pfam" id="PF13481">
    <property type="entry name" value="AAA_25"/>
    <property type="match status" value="1"/>
</dbReference>
<dbReference type="EMBL" id="JAMGBD010000002">
    <property type="protein sequence ID" value="MCL6684454.1"/>
    <property type="molecule type" value="Genomic_DNA"/>
</dbReference>
<evidence type="ECO:0000256" key="1">
    <source>
        <dbReference type="SAM" id="MobiDB-lite"/>
    </source>
</evidence>
<sequence>MNNDRIGSLRADVDFREDVLALRERALSEASANTKEASDRIAELKASQPERVEKAREAFAAAKEAKRLSDEARAAARREVDAAQRRVQVLQRAHAYIGPHDPKEIAKGAVDALRESEALTEGDNLPERLGVAAELTDGDFRETVTELIEEASRSAAIARERLAGLPSAAAVVTSWGLSHRSPADIDTARLDQAVADAERALEHAEREPDTSHLKLCRDAETSAAEAVAAAKSEIAAAREALAVGESELEEEARQRARIREAAGIGAVEAGEYRAYSVNVDFHLSLNGIGIEEVRALHSSEDCDFCELSFEQVQLVHKELRSRMSRWHEALRRMGCVAGGLIEAPYTGVTDTGYFLLVRGDADLPIYSPHWDADGEQLPCLGMLSQIPVEGVPGAELSLVAWAHPSSIEEAYDALINLSHSHPVDEWGAKRTPGRLPKADEQVSDWLARVALSQKATKFYGRRLRTFGLNLLAAVNYPHPDAPARPKALIDGLLFSGYVAVLGGAGGAGKSTFLHNMLAVLNAPIDAPNQFLGRDVTRQFPVAFFASEGTEEEFAYRSDHYERRWGDSSLLYQRVNADELSARLDELRDLILRSEMEVGALVVDSFRGTTSASENSSEEVRGYYQRLIDFAEETDWAVVVSHHLTKGDPKSFADLKSKMRGSGEHLNSVRLAFGLMSRKNGQREFGVLKSNVPREFMWLGEGESVTLHSDAETHSFELVEANPQKEAQAATVSDAELQRVLSAVAACNASGVAVRRSGSSGIFELRLPELEGMSRSVARSAFDTLVASDRLRAGANGMTAMEAG</sequence>
<comment type="caution">
    <text evidence="2">The sequence shown here is derived from an EMBL/GenBank/DDBJ whole genome shotgun (WGS) entry which is preliminary data.</text>
</comment>
<reference evidence="2" key="1">
    <citation type="submission" date="2022-05" db="EMBL/GenBank/DDBJ databases">
        <authorList>
            <person name="Jo J.-H."/>
            <person name="Im W.-T."/>
        </authorList>
    </citation>
    <scope>NUCLEOTIDE SEQUENCE</scope>
    <source>
        <strain evidence="2">SE158</strain>
    </source>
</reference>